<evidence type="ECO:0000313" key="3">
    <source>
        <dbReference type="Proteomes" id="UP000299102"/>
    </source>
</evidence>
<evidence type="ECO:0000256" key="1">
    <source>
        <dbReference type="SAM" id="MobiDB-lite"/>
    </source>
</evidence>
<accession>A0A4C1YZA8</accession>
<organism evidence="2 3">
    <name type="scientific">Eumeta variegata</name>
    <name type="common">Bagworm moth</name>
    <name type="synonym">Eumeta japonica</name>
    <dbReference type="NCBI Taxonomy" id="151549"/>
    <lineage>
        <taxon>Eukaryota</taxon>
        <taxon>Metazoa</taxon>
        <taxon>Ecdysozoa</taxon>
        <taxon>Arthropoda</taxon>
        <taxon>Hexapoda</taxon>
        <taxon>Insecta</taxon>
        <taxon>Pterygota</taxon>
        <taxon>Neoptera</taxon>
        <taxon>Endopterygota</taxon>
        <taxon>Lepidoptera</taxon>
        <taxon>Glossata</taxon>
        <taxon>Ditrysia</taxon>
        <taxon>Tineoidea</taxon>
        <taxon>Psychidae</taxon>
        <taxon>Oiketicinae</taxon>
        <taxon>Eumeta</taxon>
    </lineage>
</organism>
<gene>
    <name evidence="2" type="ORF">EVAR_56013_1</name>
</gene>
<comment type="caution">
    <text evidence="2">The sequence shown here is derived from an EMBL/GenBank/DDBJ whole genome shotgun (WGS) entry which is preliminary data.</text>
</comment>
<sequence length="356" mass="39367">MSIKDVRINNELRTLVFRCRSCARRGVRPDLVCFPFVCRFVGLLVCGAGRGAWTATFLTARPSAPAPAQSRARLSRAGPGSGAQPESESTRVDAEFGIKDVMAIAIESGTGIQSATRIGIHSVRRRVRNQGRDGNRYRERDRDPERNQNRNPLSARTPVAALRTHRLPVGGTTALRDLRLKWIDKIFLYLYEYPINAVFVENPRRFVEKRVSLVQIVALTNGKIMGMSHAVINFNCCSTQLARQLQYQTLTEYGREVTVSAVLFRPLIEISGGPLPFHHPQPPYIDPLLSLSAQSSIRYPIPTQEAGNAPVIPELRVSMGSGSHLYFGGAHACLPLDNAIKKSIDPFANKLHGTTS</sequence>
<feature type="compositionally biased region" description="Basic and acidic residues" evidence="1">
    <location>
        <begin position="130"/>
        <end position="148"/>
    </location>
</feature>
<dbReference type="EMBL" id="BGZK01001447">
    <property type="protein sequence ID" value="GBP80144.1"/>
    <property type="molecule type" value="Genomic_DNA"/>
</dbReference>
<keyword evidence="3" id="KW-1185">Reference proteome</keyword>
<protein>
    <submittedName>
        <fullName evidence="2">Uncharacterized protein</fullName>
    </submittedName>
</protein>
<reference evidence="2 3" key="1">
    <citation type="journal article" date="2019" name="Commun. Biol.">
        <title>The bagworm genome reveals a unique fibroin gene that provides high tensile strength.</title>
        <authorList>
            <person name="Kono N."/>
            <person name="Nakamura H."/>
            <person name="Ohtoshi R."/>
            <person name="Tomita M."/>
            <person name="Numata K."/>
            <person name="Arakawa K."/>
        </authorList>
    </citation>
    <scope>NUCLEOTIDE SEQUENCE [LARGE SCALE GENOMIC DNA]</scope>
</reference>
<feature type="region of interest" description="Disordered" evidence="1">
    <location>
        <begin position="123"/>
        <end position="154"/>
    </location>
</feature>
<dbReference type="AlphaFoldDB" id="A0A4C1YZA8"/>
<proteinExistence type="predicted"/>
<feature type="region of interest" description="Disordered" evidence="1">
    <location>
        <begin position="62"/>
        <end position="91"/>
    </location>
</feature>
<evidence type="ECO:0000313" key="2">
    <source>
        <dbReference type="EMBL" id="GBP80144.1"/>
    </source>
</evidence>
<dbReference type="Proteomes" id="UP000299102">
    <property type="component" value="Unassembled WGS sequence"/>
</dbReference>
<name>A0A4C1YZA8_EUMVA</name>
<feature type="compositionally biased region" description="Low complexity" evidence="1">
    <location>
        <begin position="62"/>
        <end position="77"/>
    </location>
</feature>